<reference evidence="2 3" key="1">
    <citation type="submission" date="2018-03" db="EMBL/GenBank/DDBJ databases">
        <title>Genomic Encyclopedia of Archaeal and Bacterial Type Strains, Phase II (KMG-II): from individual species to whole genera.</title>
        <authorList>
            <person name="Goeker M."/>
        </authorList>
    </citation>
    <scope>NUCLEOTIDE SEQUENCE [LARGE SCALE GENOMIC DNA]</scope>
    <source>
        <strain evidence="2 3">DSM 28229</strain>
    </source>
</reference>
<accession>A0A315ZEQ7</accession>
<comment type="caution">
    <text evidence="2">The sequence shown here is derived from an EMBL/GenBank/DDBJ whole genome shotgun (WGS) entry which is preliminary data.</text>
</comment>
<keyword evidence="3" id="KW-1185">Reference proteome</keyword>
<organism evidence="2 3">
    <name type="scientific">Sediminitomix flava</name>
    <dbReference type="NCBI Taxonomy" id="379075"/>
    <lineage>
        <taxon>Bacteria</taxon>
        <taxon>Pseudomonadati</taxon>
        <taxon>Bacteroidota</taxon>
        <taxon>Cytophagia</taxon>
        <taxon>Cytophagales</taxon>
        <taxon>Flammeovirgaceae</taxon>
        <taxon>Sediminitomix</taxon>
    </lineage>
</organism>
<evidence type="ECO:0000313" key="2">
    <source>
        <dbReference type="EMBL" id="PWJ43812.1"/>
    </source>
</evidence>
<proteinExistence type="predicted"/>
<evidence type="ECO:0000313" key="3">
    <source>
        <dbReference type="Proteomes" id="UP000245535"/>
    </source>
</evidence>
<dbReference type="InterPro" id="IPR041662">
    <property type="entry name" value="SusD-like_2"/>
</dbReference>
<feature type="chain" id="PRO_5016373408" evidence="1">
    <location>
        <begin position="22"/>
        <end position="498"/>
    </location>
</feature>
<dbReference type="EMBL" id="QGDO01000001">
    <property type="protein sequence ID" value="PWJ43812.1"/>
    <property type="molecule type" value="Genomic_DNA"/>
</dbReference>
<dbReference type="PROSITE" id="PS51257">
    <property type="entry name" value="PROKAR_LIPOPROTEIN"/>
    <property type="match status" value="1"/>
</dbReference>
<evidence type="ECO:0000256" key="1">
    <source>
        <dbReference type="SAM" id="SignalP"/>
    </source>
</evidence>
<name>A0A315ZEQ7_SEDFL</name>
<dbReference type="Pfam" id="PF12771">
    <property type="entry name" value="SusD-like_2"/>
    <property type="match status" value="1"/>
</dbReference>
<dbReference type="OrthoDB" id="843771at2"/>
<feature type="signal peptide" evidence="1">
    <location>
        <begin position="1"/>
        <end position="21"/>
    </location>
</feature>
<dbReference type="RefSeq" id="WP_109615348.1">
    <property type="nucleotide sequence ID" value="NZ_QGDO01000001.1"/>
</dbReference>
<keyword evidence="1" id="KW-0732">Signal</keyword>
<sequence length="498" mass="56575">MKTLNKYLVLLLTVLLFGACTDNFEDINDPKTGANTMEPGPLFTRSLVTGSGMSYRIYQLVNQTSTGYWSQHWANIQPAFSGDIFEPSPGNGIWDYYYAKKYFAPLNLNYQAKKILETSDRVNPIQLACTRIWNVYMYSTMTDLYGDIPYSEAIEMNLPKFDKQEDIYTDFFKELNESIVQIEENQALGYPTFGTADVLFEGNIQQWIQFANSLKLRLAMRMSNVEPAVAQNIISEISLDQLILRNVDNVKIMAETAENAVTHDTKNPLGFVYVWNEVRGSTLLVDNMKFEDGTTDPRLPRYLEPNIDGEFVGLDNGQSIADLNLGYDDHYKPNFCNIGPAFNSQAEEVAFHLISASEVNFLLAEAALKGWVAGSASEYYLAGIDASMEQFEVTDQAAIDTFKAHQNIQFNSANALEQIMTQKWVALFTNEVQAWCDMRRTGFPEPIAPVFNFPGNETMPRRIPYPTAEINYNSNNYQEAVNRMGGDTQYTRMWWDVN</sequence>
<dbReference type="AlphaFoldDB" id="A0A315ZEQ7"/>
<dbReference type="InterPro" id="IPR011990">
    <property type="entry name" value="TPR-like_helical_dom_sf"/>
</dbReference>
<dbReference type="Gene3D" id="1.25.40.390">
    <property type="match status" value="1"/>
</dbReference>
<gene>
    <name evidence="2" type="ORF">BC781_101158</name>
</gene>
<dbReference type="Proteomes" id="UP000245535">
    <property type="component" value="Unassembled WGS sequence"/>
</dbReference>
<dbReference type="SUPFAM" id="SSF48452">
    <property type="entry name" value="TPR-like"/>
    <property type="match status" value="1"/>
</dbReference>
<protein>
    <submittedName>
        <fullName evidence="2">SusD-like starch-binding protein associating with outer membrane</fullName>
    </submittedName>
</protein>